<evidence type="ECO:0000256" key="1">
    <source>
        <dbReference type="ARBA" id="ARBA00004429"/>
    </source>
</evidence>
<evidence type="ECO:0000256" key="7">
    <source>
        <dbReference type="ARBA" id="ARBA00023136"/>
    </source>
</evidence>
<feature type="transmembrane region" description="Helical" evidence="8">
    <location>
        <begin position="444"/>
        <end position="471"/>
    </location>
</feature>
<dbReference type="Gene3D" id="1.10.3720.10">
    <property type="entry name" value="MetI-like"/>
    <property type="match status" value="2"/>
</dbReference>
<dbReference type="CDD" id="cd06261">
    <property type="entry name" value="TM_PBP2"/>
    <property type="match status" value="2"/>
</dbReference>
<feature type="transmembrane region" description="Helical" evidence="8">
    <location>
        <begin position="155"/>
        <end position="179"/>
    </location>
</feature>
<feature type="transmembrane region" description="Helical" evidence="8">
    <location>
        <begin position="492"/>
        <end position="513"/>
    </location>
</feature>
<evidence type="ECO:0000256" key="5">
    <source>
        <dbReference type="ARBA" id="ARBA00022692"/>
    </source>
</evidence>
<dbReference type="SUPFAM" id="SSF161098">
    <property type="entry name" value="MetI-like"/>
    <property type="match status" value="2"/>
</dbReference>
<evidence type="ECO:0000256" key="6">
    <source>
        <dbReference type="ARBA" id="ARBA00022989"/>
    </source>
</evidence>
<evidence type="ECO:0000256" key="4">
    <source>
        <dbReference type="ARBA" id="ARBA00022519"/>
    </source>
</evidence>
<dbReference type="EMBL" id="QHHQ01000002">
    <property type="protein sequence ID" value="RAI01844.1"/>
    <property type="molecule type" value="Genomic_DNA"/>
</dbReference>
<name>A0A8B2NWE8_9HYPH</name>
<feature type="transmembrane region" description="Helical" evidence="8">
    <location>
        <begin position="21"/>
        <end position="44"/>
    </location>
</feature>
<evidence type="ECO:0000313" key="11">
    <source>
        <dbReference type="Proteomes" id="UP000249590"/>
    </source>
</evidence>
<evidence type="ECO:0000313" key="10">
    <source>
        <dbReference type="EMBL" id="RAI01844.1"/>
    </source>
</evidence>
<evidence type="ECO:0000256" key="3">
    <source>
        <dbReference type="ARBA" id="ARBA00022475"/>
    </source>
</evidence>
<feature type="transmembrane region" description="Helical" evidence="8">
    <location>
        <begin position="116"/>
        <end position="135"/>
    </location>
</feature>
<dbReference type="PANTHER" id="PTHR43357">
    <property type="entry name" value="INNER MEMBRANE ABC TRANSPORTER PERMEASE PROTEIN YDCV"/>
    <property type="match status" value="1"/>
</dbReference>
<organism evidence="10 11">
    <name type="scientific">Acuticoccus sediminis</name>
    <dbReference type="NCBI Taxonomy" id="2184697"/>
    <lineage>
        <taxon>Bacteria</taxon>
        <taxon>Pseudomonadati</taxon>
        <taxon>Pseudomonadota</taxon>
        <taxon>Alphaproteobacteria</taxon>
        <taxon>Hyphomicrobiales</taxon>
        <taxon>Amorphaceae</taxon>
        <taxon>Acuticoccus</taxon>
    </lineage>
</organism>
<dbReference type="AlphaFoldDB" id="A0A8B2NWE8"/>
<feature type="transmembrane region" description="Helical" evidence="8">
    <location>
        <begin position="544"/>
        <end position="564"/>
    </location>
</feature>
<keyword evidence="4" id="KW-0997">Cell inner membrane</keyword>
<keyword evidence="7 8" id="KW-0472">Membrane</keyword>
<protein>
    <submittedName>
        <fullName evidence="10">Iron ABC transporter permease</fullName>
    </submittedName>
</protein>
<dbReference type="InterPro" id="IPR035906">
    <property type="entry name" value="MetI-like_sf"/>
</dbReference>
<keyword evidence="6 8" id="KW-1133">Transmembrane helix</keyword>
<keyword evidence="2 8" id="KW-0813">Transport</keyword>
<feature type="transmembrane region" description="Helical" evidence="8">
    <location>
        <begin position="418"/>
        <end position="438"/>
    </location>
</feature>
<evidence type="ECO:0000259" key="9">
    <source>
        <dbReference type="PROSITE" id="PS50928"/>
    </source>
</evidence>
<comment type="similarity">
    <text evidence="8">Belongs to the binding-protein-dependent transport system permease family.</text>
</comment>
<feature type="transmembrane region" description="Helical" evidence="8">
    <location>
        <begin position="81"/>
        <end position="104"/>
    </location>
</feature>
<sequence>MATDALPASAAARTVRVDRGTAIQVFVAVTTLALVLFPILPVLYQAVLDKPLYDAGASLSLTNFTRLFDTPQFGDIVINTAYFAVLTTVIAQGIGVVTAVLVGRTDLPGRAFFGEMLLWPLFLSHLVIAFGWFTMYGPSGYVTLFVSGLTGSEPWSLYTVTGMGIAAGAAQAPLAYLYCIVATRNADPNLEDAARTVGASPLRILTTITLPLMRPAIIFGAIMNFVIAIEMLSIPLVFGGPLQIELFTTYLYHEVFGQATPDYGLVAAAAVGMLVLVIGLMVLQGRLMRNNQRFVTVGGKAARPRRFALGRWRWVAFGVLLAYVVLAIVLVLGGLILRSFTVILSPLMPLWDVLTFDNYKMLGAYPVYMRSIWNTIAIATIGAAIGTGLIALIAIVANRSEFRWRRQLEHLAVLPRAIPGFIAGIGIFYAMGLFPPLGWLRNTIWLLVVAYIMRYLPTGYGAVSPALAQLGSDLDRSARTVGADWWRTSRSIVLPLIMPALFSCYALLFIHFLKEYVTAVFLYAPGSEVIGTTMLQFWKNGDNGAVSALASVQILITVVFVGLARKILGVKIYG</sequence>
<feature type="transmembrane region" description="Helical" evidence="8">
    <location>
        <begin position="372"/>
        <end position="397"/>
    </location>
</feature>
<comment type="caution">
    <text evidence="10">The sequence shown here is derived from an EMBL/GenBank/DDBJ whole genome shotgun (WGS) entry which is preliminary data.</text>
</comment>
<feature type="transmembrane region" description="Helical" evidence="8">
    <location>
        <begin position="314"/>
        <end position="337"/>
    </location>
</feature>
<dbReference type="RefSeq" id="WP_111345016.1">
    <property type="nucleotide sequence ID" value="NZ_QHHQ01000002.1"/>
</dbReference>
<dbReference type="PANTHER" id="PTHR43357:SF4">
    <property type="entry name" value="INNER MEMBRANE ABC TRANSPORTER PERMEASE PROTEIN YDCV"/>
    <property type="match status" value="1"/>
</dbReference>
<dbReference type="GO" id="GO:0055085">
    <property type="term" value="P:transmembrane transport"/>
    <property type="evidence" value="ECO:0007669"/>
    <property type="project" value="InterPro"/>
</dbReference>
<feature type="transmembrane region" description="Helical" evidence="8">
    <location>
        <begin position="263"/>
        <end position="283"/>
    </location>
</feature>
<dbReference type="PROSITE" id="PS50928">
    <property type="entry name" value="ABC_TM1"/>
    <property type="match status" value="2"/>
</dbReference>
<evidence type="ECO:0000256" key="2">
    <source>
        <dbReference type="ARBA" id="ARBA00022448"/>
    </source>
</evidence>
<keyword evidence="5 8" id="KW-0812">Transmembrane</keyword>
<dbReference type="Proteomes" id="UP000249590">
    <property type="component" value="Unassembled WGS sequence"/>
</dbReference>
<keyword evidence="3" id="KW-1003">Cell membrane</keyword>
<dbReference type="OrthoDB" id="27542at2"/>
<feature type="domain" description="ABC transmembrane type-1" evidence="9">
    <location>
        <begin position="77"/>
        <end position="284"/>
    </location>
</feature>
<feature type="transmembrane region" description="Helical" evidence="8">
    <location>
        <begin position="216"/>
        <end position="238"/>
    </location>
</feature>
<comment type="subcellular location">
    <subcellularLocation>
        <location evidence="1">Cell inner membrane</location>
        <topology evidence="1">Multi-pass membrane protein</topology>
    </subcellularLocation>
    <subcellularLocation>
        <location evidence="8">Cell membrane</location>
        <topology evidence="8">Multi-pass membrane protein</topology>
    </subcellularLocation>
</comment>
<feature type="domain" description="ABC transmembrane type-1" evidence="9">
    <location>
        <begin position="372"/>
        <end position="564"/>
    </location>
</feature>
<gene>
    <name evidence="10" type="ORF">DLJ53_10590</name>
</gene>
<proteinExistence type="inferred from homology"/>
<accession>A0A8B2NWE8</accession>
<keyword evidence="11" id="KW-1185">Reference proteome</keyword>
<reference evidence="10 11" key="1">
    <citation type="submission" date="2018-05" db="EMBL/GenBank/DDBJ databases">
        <title>Acuticoccus sediminis sp. nov., isolated from deep-sea sediment of Indian Ocean.</title>
        <authorList>
            <person name="Liu X."/>
            <person name="Lai Q."/>
            <person name="Du Y."/>
            <person name="Sun F."/>
            <person name="Zhang X."/>
            <person name="Wang S."/>
            <person name="Shao Z."/>
        </authorList>
    </citation>
    <scope>NUCLEOTIDE SEQUENCE [LARGE SCALE GENOMIC DNA]</scope>
    <source>
        <strain evidence="10 11">PTG4-2</strain>
    </source>
</reference>
<evidence type="ECO:0000256" key="8">
    <source>
        <dbReference type="RuleBase" id="RU363032"/>
    </source>
</evidence>
<dbReference type="InterPro" id="IPR000515">
    <property type="entry name" value="MetI-like"/>
</dbReference>
<dbReference type="GO" id="GO:0005886">
    <property type="term" value="C:plasma membrane"/>
    <property type="evidence" value="ECO:0007669"/>
    <property type="project" value="UniProtKB-SubCell"/>
</dbReference>
<dbReference type="Pfam" id="PF00528">
    <property type="entry name" value="BPD_transp_1"/>
    <property type="match status" value="2"/>
</dbReference>